<reference evidence="2 3" key="1">
    <citation type="submission" date="2023-03" db="EMBL/GenBank/DDBJ databases">
        <title>Genome insight into feeding habits of ladybird beetles.</title>
        <authorList>
            <person name="Li H.-S."/>
            <person name="Huang Y.-H."/>
            <person name="Pang H."/>
        </authorList>
    </citation>
    <scope>NUCLEOTIDE SEQUENCE [LARGE SCALE GENOMIC DNA]</scope>
    <source>
        <strain evidence="2">SYSU_2023b</strain>
        <tissue evidence="2">Whole body</tissue>
    </source>
</reference>
<dbReference type="Proteomes" id="UP001431783">
    <property type="component" value="Unassembled WGS sequence"/>
</dbReference>
<dbReference type="EMBL" id="JARQZJ010000040">
    <property type="protein sequence ID" value="KAK9877176.1"/>
    <property type="molecule type" value="Genomic_DNA"/>
</dbReference>
<feature type="region of interest" description="Disordered" evidence="1">
    <location>
        <begin position="61"/>
        <end position="102"/>
    </location>
</feature>
<name>A0AAW1U8Z5_9CUCU</name>
<evidence type="ECO:0000256" key="1">
    <source>
        <dbReference type="SAM" id="MobiDB-lite"/>
    </source>
</evidence>
<gene>
    <name evidence="2" type="ORF">WA026_016924</name>
</gene>
<accession>A0AAW1U8Z5</accession>
<proteinExistence type="predicted"/>
<protein>
    <submittedName>
        <fullName evidence="2">Uncharacterized protein</fullName>
    </submittedName>
</protein>
<sequence>MSAMSGCFPKLSSYKNNFTILDSNVLESGEVEWTSTNNRQPKKVCSDEEVETLFDRMEKKRAAKKNELKSTNVKNTSEEPARSSTSAASSGSSSSTPIRPIYPEPEFRRIAPGIMDIANMLRIAKADYEVFINKKGRRKYKFDFIGKVYEKKEKKRKNKKVKSAE</sequence>
<keyword evidence="3" id="KW-1185">Reference proteome</keyword>
<organism evidence="2 3">
    <name type="scientific">Henosepilachna vigintioctopunctata</name>
    <dbReference type="NCBI Taxonomy" id="420089"/>
    <lineage>
        <taxon>Eukaryota</taxon>
        <taxon>Metazoa</taxon>
        <taxon>Ecdysozoa</taxon>
        <taxon>Arthropoda</taxon>
        <taxon>Hexapoda</taxon>
        <taxon>Insecta</taxon>
        <taxon>Pterygota</taxon>
        <taxon>Neoptera</taxon>
        <taxon>Endopterygota</taxon>
        <taxon>Coleoptera</taxon>
        <taxon>Polyphaga</taxon>
        <taxon>Cucujiformia</taxon>
        <taxon>Coccinelloidea</taxon>
        <taxon>Coccinellidae</taxon>
        <taxon>Epilachninae</taxon>
        <taxon>Epilachnini</taxon>
        <taxon>Henosepilachna</taxon>
    </lineage>
</organism>
<evidence type="ECO:0000313" key="3">
    <source>
        <dbReference type="Proteomes" id="UP001431783"/>
    </source>
</evidence>
<feature type="compositionally biased region" description="Low complexity" evidence="1">
    <location>
        <begin position="82"/>
        <end position="101"/>
    </location>
</feature>
<evidence type="ECO:0000313" key="2">
    <source>
        <dbReference type="EMBL" id="KAK9877176.1"/>
    </source>
</evidence>
<dbReference type="AlphaFoldDB" id="A0AAW1U8Z5"/>
<comment type="caution">
    <text evidence="2">The sequence shown here is derived from an EMBL/GenBank/DDBJ whole genome shotgun (WGS) entry which is preliminary data.</text>
</comment>